<feature type="signal peptide" evidence="1">
    <location>
        <begin position="1"/>
        <end position="25"/>
    </location>
</feature>
<dbReference type="AlphaFoldDB" id="A0A0B6Y7I3"/>
<protein>
    <recommendedName>
        <fullName evidence="3">WAP domain-containing protein</fullName>
    </recommendedName>
</protein>
<reference evidence="2" key="1">
    <citation type="submission" date="2014-12" db="EMBL/GenBank/DDBJ databases">
        <title>Insight into the proteome of Arion vulgaris.</title>
        <authorList>
            <person name="Aradska J."/>
            <person name="Bulat T."/>
            <person name="Smidak R."/>
            <person name="Sarate P."/>
            <person name="Gangsoo J."/>
            <person name="Sialana F."/>
            <person name="Bilban M."/>
            <person name="Lubec G."/>
        </authorList>
    </citation>
    <scope>NUCLEOTIDE SEQUENCE</scope>
    <source>
        <tissue evidence="2">Skin</tissue>
    </source>
</reference>
<evidence type="ECO:0000256" key="1">
    <source>
        <dbReference type="SAM" id="SignalP"/>
    </source>
</evidence>
<organism evidence="2">
    <name type="scientific">Arion vulgaris</name>
    <dbReference type="NCBI Taxonomy" id="1028688"/>
    <lineage>
        <taxon>Eukaryota</taxon>
        <taxon>Metazoa</taxon>
        <taxon>Spiralia</taxon>
        <taxon>Lophotrochozoa</taxon>
        <taxon>Mollusca</taxon>
        <taxon>Gastropoda</taxon>
        <taxon>Heterobranchia</taxon>
        <taxon>Euthyneura</taxon>
        <taxon>Panpulmonata</taxon>
        <taxon>Eupulmonata</taxon>
        <taxon>Stylommatophora</taxon>
        <taxon>Helicina</taxon>
        <taxon>Arionoidea</taxon>
        <taxon>Arionidae</taxon>
        <taxon>Arion</taxon>
    </lineage>
</organism>
<proteinExistence type="predicted"/>
<keyword evidence="1" id="KW-0732">Signal</keyword>
<evidence type="ECO:0008006" key="3">
    <source>
        <dbReference type="Google" id="ProtNLM"/>
    </source>
</evidence>
<feature type="chain" id="PRO_5002126305" description="WAP domain-containing protein" evidence="1">
    <location>
        <begin position="26"/>
        <end position="108"/>
    </location>
</feature>
<dbReference type="EMBL" id="HACG01004931">
    <property type="protein sequence ID" value="CEK51796.1"/>
    <property type="molecule type" value="Transcribed_RNA"/>
</dbReference>
<name>A0A0B6Y7I3_9EUPU</name>
<evidence type="ECO:0000313" key="2">
    <source>
        <dbReference type="EMBL" id="CEK51796.1"/>
    </source>
</evidence>
<gene>
    <name evidence="2" type="primary">ORF14465</name>
</gene>
<sequence length="108" mass="12341">MFIPKGMCSNLFLLFCVLVIYTVQCSYILDAVLTNGNGHDSEFEAAQTETFPKLSRTRNKRWDYGADGCHCSGYSVECLQDLYCQRKLKNPLWTCQKNCCGFKCVKTE</sequence>
<accession>A0A0B6Y7I3</accession>
<feature type="non-terminal residue" evidence="2">
    <location>
        <position position="108"/>
    </location>
</feature>